<evidence type="ECO:0000313" key="4">
    <source>
        <dbReference type="Proteomes" id="UP000015441"/>
    </source>
</evidence>
<dbReference type="Proteomes" id="UP000015441">
    <property type="component" value="Unassembled WGS sequence"/>
</dbReference>
<proteinExistence type="predicted"/>
<feature type="compositionally biased region" description="Basic and acidic residues" evidence="2">
    <location>
        <begin position="563"/>
        <end position="593"/>
    </location>
</feature>
<evidence type="ECO:0000256" key="2">
    <source>
        <dbReference type="SAM" id="MobiDB-lite"/>
    </source>
</evidence>
<reference evidence="3 4" key="1">
    <citation type="journal article" date="2010" name="Science">
        <title>Genome expansion and gene loss in powdery mildew fungi reveal tradeoffs in extreme parasitism.</title>
        <authorList>
            <person name="Spanu P.D."/>
            <person name="Abbott J.C."/>
            <person name="Amselem J."/>
            <person name="Burgis T.A."/>
            <person name="Soanes D.M."/>
            <person name="Stueber K."/>
            <person name="Ver Loren van Themaat E."/>
            <person name="Brown J.K.M."/>
            <person name="Butcher S.A."/>
            <person name="Gurr S.J."/>
            <person name="Lebrun M.-H."/>
            <person name="Ridout C.J."/>
            <person name="Schulze-Lefert P."/>
            <person name="Talbot N.J."/>
            <person name="Ahmadinejad N."/>
            <person name="Ametz C."/>
            <person name="Barton G.R."/>
            <person name="Benjdia M."/>
            <person name="Bidzinski P."/>
            <person name="Bindschedler L.V."/>
            <person name="Both M."/>
            <person name="Brewer M.T."/>
            <person name="Cadle-Davidson L."/>
            <person name="Cadle-Davidson M.M."/>
            <person name="Collemare J."/>
            <person name="Cramer R."/>
            <person name="Frenkel O."/>
            <person name="Godfrey D."/>
            <person name="Harriman J."/>
            <person name="Hoede C."/>
            <person name="King B.C."/>
            <person name="Klages S."/>
            <person name="Kleemann J."/>
            <person name="Knoll D."/>
            <person name="Koti P.S."/>
            <person name="Kreplak J."/>
            <person name="Lopez-Ruiz F.J."/>
            <person name="Lu X."/>
            <person name="Maekawa T."/>
            <person name="Mahanil S."/>
            <person name="Micali C."/>
            <person name="Milgroom M.G."/>
            <person name="Montana G."/>
            <person name="Noir S."/>
            <person name="O'Connell R.J."/>
            <person name="Oberhaensli S."/>
            <person name="Parlange F."/>
            <person name="Pedersen C."/>
            <person name="Quesneville H."/>
            <person name="Reinhardt R."/>
            <person name="Rott M."/>
            <person name="Sacristan S."/>
            <person name="Schmidt S.M."/>
            <person name="Schoen M."/>
            <person name="Skamnioti P."/>
            <person name="Sommer H."/>
            <person name="Stephens A."/>
            <person name="Takahara H."/>
            <person name="Thordal-Christensen H."/>
            <person name="Vigouroux M."/>
            <person name="Wessling R."/>
            <person name="Wicker T."/>
            <person name="Panstruga R."/>
        </authorList>
    </citation>
    <scope>NUCLEOTIDE SEQUENCE [LARGE SCALE GENOMIC DNA]</scope>
    <source>
        <strain evidence="3">DH14</strain>
    </source>
</reference>
<dbReference type="EMBL" id="CAUH01003258">
    <property type="protein sequence ID" value="CCU76994.1"/>
    <property type="molecule type" value="Genomic_DNA"/>
</dbReference>
<feature type="compositionally biased region" description="Basic residues" evidence="2">
    <location>
        <begin position="426"/>
        <end position="435"/>
    </location>
</feature>
<feature type="compositionally biased region" description="Polar residues" evidence="2">
    <location>
        <begin position="206"/>
        <end position="216"/>
    </location>
</feature>
<feature type="compositionally biased region" description="Basic and acidic residues" evidence="2">
    <location>
        <begin position="191"/>
        <end position="205"/>
    </location>
</feature>
<feature type="compositionally biased region" description="Polar residues" evidence="2">
    <location>
        <begin position="364"/>
        <end position="384"/>
    </location>
</feature>
<feature type="compositionally biased region" description="Basic and acidic residues" evidence="2">
    <location>
        <begin position="765"/>
        <end position="776"/>
    </location>
</feature>
<dbReference type="InParanoid" id="N1JBQ1"/>
<feature type="compositionally biased region" description="Basic and acidic residues" evidence="2">
    <location>
        <begin position="304"/>
        <end position="320"/>
    </location>
</feature>
<feature type="coiled-coil region" evidence="1">
    <location>
        <begin position="131"/>
        <end position="166"/>
    </location>
</feature>
<keyword evidence="4" id="KW-1185">Reference proteome</keyword>
<feature type="compositionally biased region" description="Basic and acidic residues" evidence="2">
    <location>
        <begin position="488"/>
        <end position="510"/>
    </location>
</feature>
<dbReference type="eggNOG" id="ENOG502SJ1Q">
    <property type="taxonomic scope" value="Eukaryota"/>
</dbReference>
<feature type="compositionally biased region" description="Polar residues" evidence="2">
    <location>
        <begin position="398"/>
        <end position="415"/>
    </location>
</feature>
<feature type="compositionally biased region" description="Basic and acidic residues" evidence="2">
    <location>
        <begin position="385"/>
        <end position="397"/>
    </location>
</feature>
<name>N1JBQ1_BLUG1</name>
<organism evidence="3 4">
    <name type="scientific">Blumeria graminis f. sp. hordei (strain DH14)</name>
    <name type="common">Barley powdery mildew</name>
    <name type="synonym">Oidium monilioides f. sp. hordei</name>
    <dbReference type="NCBI Taxonomy" id="546991"/>
    <lineage>
        <taxon>Eukaryota</taxon>
        <taxon>Fungi</taxon>
        <taxon>Dikarya</taxon>
        <taxon>Ascomycota</taxon>
        <taxon>Pezizomycotina</taxon>
        <taxon>Leotiomycetes</taxon>
        <taxon>Erysiphales</taxon>
        <taxon>Erysiphaceae</taxon>
        <taxon>Blumeria</taxon>
        <taxon>Blumeria hordei</taxon>
    </lineage>
</organism>
<feature type="region of interest" description="Disordered" evidence="2">
    <location>
        <begin position="757"/>
        <end position="801"/>
    </location>
</feature>
<feature type="compositionally biased region" description="Basic and acidic residues" evidence="2">
    <location>
        <begin position="792"/>
        <end position="801"/>
    </location>
</feature>
<sequence length="882" mass="100502">MSQGVVGATPVDQAVLTTEELREMLEYERIIQFRDAVISGAHPRIKIPSAQTEMRSKNLKSIETNSQSAPQAIPNNSGKDESPNITTNSHDLIHSENKTNDVQIIPSLKTTKPEKPEIKSVLPEKPKDLVKARLKLERQRLEGSLKEQVEQQRKNAKVLLQKAESLPDFDISEVLTKALSIVQPSISIEDEPSRGARSLDSRSLDDNTFYSSQQDTPELINSPKVSKVEQQKCAAPASASASTFTPLADQSKVETSTINSKDTSPPELMQEKDSHRRSSLQAPSKEKEKLPETGLPSSVNPRINDSKEKEPKIIEAKKLVETATNRPMATKKKVSATSVTKPSCEGSPEKNVRSEVASVPAHHQNLSPAASLSTRVSPMTTTKDQAARRKTVIDDGNRTQNNIPRQLQGISSAESSPKGRNSDKKKDKKKRRRVKNVGSPDPTYIKPEPRSPSPLAPMARPPKRQRAQYAPDLNYYESPSGSYAIEPGRTKDQTSWRPRYYEQETSRVASDYELRHRQMLDEDYSRRETGRSYAHWAHSPQPAPIYPQVEARSRAVSSATVRRLNEDDRPLREPNMRASVRPDVDRERSRSPYRENIPMGPPRPPVRIMVDEYGRQYFNPSTPSLRQSIAPSIRYQDDLMYERVPARAVSSRIPMVPYDEESIVIRRASPTFFAPRRVITQPEYYPVHPGYRPYRQREYSVHPAAIAPPGDEYPSYRYPPEHLSMSQYDEPSRENIRAATVRPEVIRYEASAGYQERMSSVRPEIPPRRSEGRRDVIPQVQREYSVRPTDTGPRETFPDDRYYEEPPVRQLRRPESIILQGDNDYYEPTVRRSINDIRIAEASRYEDRYNRRDTDVRFTEEARARDPSVFAYPDEITRSAYR</sequence>
<feature type="region of interest" description="Disordered" evidence="2">
    <location>
        <begin position="48"/>
        <end position="98"/>
    </location>
</feature>
<keyword evidence="1" id="KW-0175">Coiled coil</keyword>
<feature type="compositionally biased region" description="Polar residues" evidence="2">
    <location>
        <begin position="253"/>
        <end position="263"/>
    </location>
</feature>
<accession>N1JBQ1</accession>
<gene>
    <name evidence="3" type="ORF">BGHDH14_bgh00387</name>
</gene>
<feature type="region of interest" description="Disordered" evidence="2">
    <location>
        <begin position="189"/>
        <end position="510"/>
    </location>
</feature>
<feature type="compositionally biased region" description="Polar residues" evidence="2">
    <location>
        <begin position="49"/>
        <end position="90"/>
    </location>
</feature>
<evidence type="ECO:0000256" key="1">
    <source>
        <dbReference type="SAM" id="Coils"/>
    </source>
</evidence>
<dbReference type="OrthoDB" id="5333304at2759"/>
<comment type="caution">
    <text evidence="3">The sequence shown here is derived from an EMBL/GenBank/DDBJ whole genome shotgun (WGS) entry which is preliminary data.</text>
</comment>
<feature type="region of interest" description="Disordered" evidence="2">
    <location>
        <begin position="557"/>
        <end position="605"/>
    </location>
</feature>
<dbReference type="STRING" id="546991.N1JBQ1"/>
<dbReference type="HOGENOM" id="CLU_013199_0_0_1"/>
<dbReference type="AlphaFoldDB" id="N1JBQ1"/>
<evidence type="ECO:0000313" key="3">
    <source>
        <dbReference type="EMBL" id="CCU76994.1"/>
    </source>
</evidence>
<protein>
    <submittedName>
        <fullName evidence="3">Uncharacterized protein</fullName>
    </submittedName>
</protein>